<sequence>MVFKKLQNDNLLINFLGLAKILKHPVVLKFVGEQLCCCVN</sequence>
<keyword evidence="2" id="KW-1185">Reference proteome</keyword>
<reference evidence="1 2" key="1">
    <citation type="submission" date="2009-04" db="EMBL/GenBank/DDBJ databases">
        <authorList>
            <person name="Reysenbach A.-L."/>
            <person name="Heidelberg J.F."/>
            <person name="Nelson W.C."/>
        </authorList>
    </citation>
    <scope>NUCLEOTIDE SEQUENCE [LARGE SCALE GENOMIC DNA]</scope>
    <source>
        <strain evidence="1 2">SS-5</strain>
    </source>
</reference>
<protein>
    <submittedName>
        <fullName evidence="1">Uncharacterized protein</fullName>
    </submittedName>
</protein>
<dbReference type="EMBL" id="ABZS01000080">
    <property type="protein sequence ID" value="EEP60550.1"/>
    <property type="molecule type" value="Genomic_DNA"/>
</dbReference>
<name>C4FK43_9AQUI</name>
<comment type="caution">
    <text evidence="1">The sequence shown here is derived from an EMBL/GenBank/DDBJ whole genome shotgun (WGS) entry which is preliminary data.</text>
</comment>
<organism evidence="1 2">
    <name type="scientific">Sulfurihydrogenibium yellowstonense SS-5</name>
    <dbReference type="NCBI Taxonomy" id="432331"/>
    <lineage>
        <taxon>Bacteria</taxon>
        <taxon>Pseudomonadati</taxon>
        <taxon>Aquificota</taxon>
        <taxon>Aquificia</taxon>
        <taxon>Aquificales</taxon>
        <taxon>Hydrogenothermaceae</taxon>
        <taxon>Sulfurihydrogenibium</taxon>
    </lineage>
</organism>
<evidence type="ECO:0000313" key="2">
    <source>
        <dbReference type="Proteomes" id="UP000005540"/>
    </source>
</evidence>
<dbReference type="Proteomes" id="UP000005540">
    <property type="component" value="Unassembled WGS sequence"/>
</dbReference>
<dbReference type="AlphaFoldDB" id="C4FK43"/>
<evidence type="ECO:0000313" key="1">
    <source>
        <dbReference type="EMBL" id="EEP60550.1"/>
    </source>
</evidence>
<proteinExistence type="predicted"/>
<accession>C4FK43</accession>
<gene>
    <name evidence="1" type="ORF">SULYE_0943</name>
</gene>